<dbReference type="PROSITE" id="PS51327">
    <property type="entry name" value="DICER_DSRBF"/>
    <property type="match status" value="1"/>
</dbReference>
<comment type="caution">
    <text evidence="10">The sequence shown here is derived from an EMBL/GenBank/DDBJ whole genome shotgun (WGS) entry which is preliminary data.</text>
</comment>
<dbReference type="InterPro" id="IPR005034">
    <property type="entry name" value="Dicer_dimerisation"/>
</dbReference>
<organism evidence="10 11">
    <name type="scientific">Sparassis crispa</name>
    <dbReference type="NCBI Taxonomy" id="139825"/>
    <lineage>
        <taxon>Eukaryota</taxon>
        <taxon>Fungi</taxon>
        <taxon>Dikarya</taxon>
        <taxon>Basidiomycota</taxon>
        <taxon>Agaricomycotina</taxon>
        <taxon>Agaricomycetes</taxon>
        <taxon>Polyporales</taxon>
        <taxon>Sparassidaceae</taxon>
        <taxon>Sparassis</taxon>
    </lineage>
</organism>
<evidence type="ECO:0000259" key="9">
    <source>
        <dbReference type="PROSITE" id="PS51327"/>
    </source>
</evidence>
<feature type="domain" description="RNase III" evidence="8">
    <location>
        <begin position="814"/>
        <end position="998"/>
    </location>
</feature>
<feature type="region of interest" description="Disordered" evidence="7">
    <location>
        <begin position="55"/>
        <end position="88"/>
    </location>
</feature>
<evidence type="ECO:0008006" key="12">
    <source>
        <dbReference type="Google" id="ProtNLM"/>
    </source>
</evidence>
<keyword evidence="4" id="KW-0347">Helicase</keyword>
<dbReference type="SMART" id="SM00535">
    <property type="entry name" value="RIBOc"/>
    <property type="match status" value="2"/>
</dbReference>
<dbReference type="CDD" id="cd00593">
    <property type="entry name" value="RIBOc"/>
    <property type="match status" value="2"/>
</dbReference>
<sequence>MFGIWKEVVEGSRQAIPSPAGEVIDIKDERMWNEDSARTSSTSFVPSRRTRTIGEMDFDLSRVDESSRPSKKRKTNRSSSGTISPKIASGNFRVSSSAALTDEESERVTGLPAELVVLYRRHCLIAAEPTLSTKLRELDTERTISSRVFKSASQVFCELGSYAAELFWRDWSENNQNATGPAAQICTTMKKWNVSQPHFDVTASESDVSPKFVKFVEVLKGCAPYGETFRGVVIVRRRVIAQAIVRLLQALQDRSAFIRPAVMTGRQSNIEVKDDVIRSFRRGTCNLLVITRSGEDLDIPKASIVICFDLFESQVSFAYSCALSIGPESHLVHMVEKDNSNDRRILLAIATVDDKMRRWVEKVASSPCSAIPPRTLHEALDPYLSDSDDEADEADCIHDPTTGGVLLPRDATSVIYRFLAASDVRMDDALDGPLFEFQEHQSGIHTNFTCSVHLPRRLSVSAVSGSACRSKAEARRAACFEACRQLINASVLDYRFFPQQHCWMTTTGMAELGGKNVSNPSLTTSGTHSYPRRRSAFWSNTLSLARDCLYPTIVLPGSLQEQHYAPVLILTRSSLPNLPDFSVFTSGFKATVKLLRGAPLYVDHSQLHLLHAYTLRLCRAVSNKPFNPPIESLLYFFAPLSCAWENTGDTQYPSVGEYIPWELVKLAAKNFMVPVISDEHAIANIDDRVEDAVIQDRWIEFTNRFFVSRVRHDLSPMSKVDDNPRGAEYANFVEYLKAHRKGFEGLKIHKQPIIEVSPVPVVTNYLTPTAKPLLSASKLPAKYLIPELCVKFTIPASTFRTVLLLPSLIHKIDNQLLVKELNTKFFENSISDEHLLAALCAPSACAEYDYERLELLGDAFLKFMSSIYCYMTMPSKNEGGLHASRQQIISNKALKSGAVRVGLPPYIQSKPFAVKLWQPTLSDSDGGSAKSTIAGNEKGTSDELANPGEFSQLSGAGVPVKRGKRKKQREDVNIQWLGDKTVADVVEGIIGAAYLTAGQELALRVTTALTGALREISRWSDFAQQVIAPSPVVIATFPGKTQEAVEAILGCKFKEPRLLAQALTHPSINAQHLSCYDRLEFLGDAILDFFVVRYIFHRNPQLSPGGLTLLKAAMVSNHALAAFCVSSGLYRHFRHASPDLQTAIKACVDKLETYREEECARAERERREVGQYWLEVDPPKALSDIVESLIGALYISDDFSEGGVEVFFNHALRPFYDQYIRLQSLSHHPNKTLFELLHGAGCHQHRVVKTMDGGIYRYDVMVHEIILATATSSATASAMRWASSCAIDALEGDPEFMMRTCDCRTVQTSKKMQKDERKVLGYEED</sequence>
<dbReference type="PANTHER" id="PTHR14950:SF37">
    <property type="entry name" value="ENDORIBONUCLEASE DICER"/>
    <property type="match status" value="1"/>
</dbReference>
<gene>
    <name evidence="10" type="ORF">SCP_0203370</name>
</gene>
<dbReference type="Pfam" id="PF03368">
    <property type="entry name" value="Dicer_dimer"/>
    <property type="match status" value="1"/>
</dbReference>
<evidence type="ECO:0000313" key="11">
    <source>
        <dbReference type="Proteomes" id="UP000287166"/>
    </source>
</evidence>
<feature type="compositionally biased region" description="Basic and acidic residues" evidence="7">
    <location>
        <begin position="59"/>
        <end position="68"/>
    </location>
</feature>
<keyword evidence="6" id="KW-0694">RNA-binding</keyword>
<feature type="region of interest" description="Disordered" evidence="7">
    <location>
        <begin position="922"/>
        <end position="948"/>
    </location>
</feature>
<dbReference type="PROSITE" id="PS00517">
    <property type="entry name" value="RNASE_3_1"/>
    <property type="match status" value="1"/>
</dbReference>
<keyword evidence="11" id="KW-1185">Reference proteome</keyword>
<dbReference type="PANTHER" id="PTHR14950">
    <property type="entry name" value="DICER-RELATED"/>
    <property type="match status" value="1"/>
</dbReference>
<dbReference type="GO" id="GO:0005524">
    <property type="term" value="F:ATP binding"/>
    <property type="evidence" value="ECO:0007669"/>
    <property type="project" value="UniProtKB-KW"/>
</dbReference>
<keyword evidence="5" id="KW-0067">ATP-binding</keyword>
<dbReference type="Pfam" id="PF00636">
    <property type="entry name" value="Ribonuclease_3"/>
    <property type="match status" value="2"/>
</dbReference>
<feature type="compositionally biased region" description="Polar residues" evidence="7">
    <location>
        <begin position="922"/>
        <end position="934"/>
    </location>
</feature>
<evidence type="ECO:0000256" key="1">
    <source>
        <dbReference type="ARBA" id="ARBA00022737"/>
    </source>
</evidence>
<dbReference type="InterPro" id="IPR036389">
    <property type="entry name" value="RNase_III_sf"/>
</dbReference>
<dbReference type="RefSeq" id="XP_027610053.1">
    <property type="nucleotide sequence ID" value="XM_027754252.1"/>
</dbReference>
<evidence type="ECO:0000256" key="6">
    <source>
        <dbReference type="PROSITE-ProRule" id="PRU00657"/>
    </source>
</evidence>
<dbReference type="Gene3D" id="3.30.160.380">
    <property type="entry name" value="Dicer dimerisation domain"/>
    <property type="match status" value="1"/>
</dbReference>
<dbReference type="SUPFAM" id="SSF52540">
    <property type="entry name" value="P-loop containing nucleoside triphosphate hydrolases"/>
    <property type="match status" value="1"/>
</dbReference>
<keyword evidence="2" id="KW-0547">Nucleotide-binding</keyword>
<evidence type="ECO:0000259" key="8">
    <source>
        <dbReference type="PROSITE" id="PS50142"/>
    </source>
</evidence>
<dbReference type="OrthoDB" id="416741at2759"/>
<accession>A0A401GAE4</accession>
<dbReference type="GO" id="GO:0003723">
    <property type="term" value="F:RNA binding"/>
    <property type="evidence" value="ECO:0007669"/>
    <property type="project" value="UniProtKB-UniRule"/>
</dbReference>
<evidence type="ECO:0000256" key="2">
    <source>
        <dbReference type="ARBA" id="ARBA00022741"/>
    </source>
</evidence>
<dbReference type="SUPFAM" id="SSF69065">
    <property type="entry name" value="RNase III domain-like"/>
    <property type="match status" value="2"/>
</dbReference>
<evidence type="ECO:0000256" key="4">
    <source>
        <dbReference type="ARBA" id="ARBA00022806"/>
    </source>
</evidence>
<name>A0A401GAE4_9APHY</name>
<dbReference type="Proteomes" id="UP000287166">
    <property type="component" value="Unassembled WGS sequence"/>
</dbReference>
<evidence type="ECO:0000256" key="5">
    <source>
        <dbReference type="ARBA" id="ARBA00022840"/>
    </source>
</evidence>
<dbReference type="Gene3D" id="1.10.1520.10">
    <property type="entry name" value="Ribonuclease III domain"/>
    <property type="match status" value="2"/>
</dbReference>
<dbReference type="GO" id="GO:0006396">
    <property type="term" value="P:RNA processing"/>
    <property type="evidence" value="ECO:0007669"/>
    <property type="project" value="InterPro"/>
</dbReference>
<dbReference type="Gene3D" id="2.170.260.10">
    <property type="entry name" value="paz domain"/>
    <property type="match status" value="1"/>
</dbReference>
<dbReference type="InterPro" id="IPR000999">
    <property type="entry name" value="RNase_III_dom"/>
</dbReference>
<keyword evidence="1" id="KW-0677">Repeat</keyword>
<dbReference type="Gene3D" id="3.40.50.300">
    <property type="entry name" value="P-loop containing nucleotide triphosphate hydrolases"/>
    <property type="match status" value="1"/>
</dbReference>
<protein>
    <recommendedName>
        <fullName evidence="12">Dicer-like protein</fullName>
    </recommendedName>
</protein>
<dbReference type="EMBL" id="BFAD01000002">
    <property type="protein sequence ID" value="GBE79140.1"/>
    <property type="molecule type" value="Genomic_DNA"/>
</dbReference>
<dbReference type="GO" id="GO:0004386">
    <property type="term" value="F:helicase activity"/>
    <property type="evidence" value="ECO:0007669"/>
    <property type="project" value="UniProtKB-KW"/>
</dbReference>
<evidence type="ECO:0000256" key="7">
    <source>
        <dbReference type="SAM" id="MobiDB-lite"/>
    </source>
</evidence>
<reference evidence="10 11" key="1">
    <citation type="journal article" date="2018" name="Sci. Rep.">
        <title>Genome sequence of the cauliflower mushroom Sparassis crispa (Hanabiratake) and its association with beneficial usage.</title>
        <authorList>
            <person name="Kiyama R."/>
            <person name="Furutani Y."/>
            <person name="Kawaguchi K."/>
            <person name="Nakanishi T."/>
        </authorList>
    </citation>
    <scope>NUCLEOTIDE SEQUENCE [LARGE SCALE GENOMIC DNA]</scope>
</reference>
<dbReference type="InterPro" id="IPR027417">
    <property type="entry name" value="P-loop_NTPase"/>
</dbReference>
<dbReference type="PROSITE" id="PS50142">
    <property type="entry name" value="RNASE_3_2"/>
    <property type="match status" value="2"/>
</dbReference>
<dbReference type="STRING" id="139825.A0A401GAE4"/>
<dbReference type="GeneID" id="38776057"/>
<feature type="domain" description="Dicer dsRNA-binding fold" evidence="9">
    <location>
        <begin position="411"/>
        <end position="506"/>
    </location>
</feature>
<proteinExistence type="predicted"/>
<dbReference type="InterPro" id="IPR038248">
    <property type="entry name" value="Dicer_dimer_sf"/>
</dbReference>
<evidence type="ECO:0000313" key="10">
    <source>
        <dbReference type="EMBL" id="GBE79140.1"/>
    </source>
</evidence>
<keyword evidence="3" id="KW-0378">Hydrolase</keyword>
<dbReference type="GO" id="GO:0004525">
    <property type="term" value="F:ribonuclease III activity"/>
    <property type="evidence" value="ECO:0007669"/>
    <property type="project" value="InterPro"/>
</dbReference>
<dbReference type="InParanoid" id="A0A401GAE4"/>
<evidence type="ECO:0000256" key="3">
    <source>
        <dbReference type="ARBA" id="ARBA00022801"/>
    </source>
</evidence>
<feature type="domain" description="RNase III" evidence="8">
    <location>
        <begin position="1042"/>
        <end position="1198"/>
    </location>
</feature>